<feature type="domain" description="LIM zinc-binding" evidence="11">
    <location>
        <begin position="222"/>
        <end position="281"/>
    </location>
</feature>
<feature type="region of interest" description="Disordered" evidence="10">
    <location>
        <begin position="72"/>
        <end position="92"/>
    </location>
</feature>
<evidence type="ECO:0000256" key="2">
    <source>
        <dbReference type="ARBA" id="ARBA00004496"/>
    </source>
</evidence>
<feature type="domain" description="LIM zinc-binding" evidence="11">
    <location>
        <begin position="365"/>
        <end position="423"/>
    </location>
</feature>
<dbReference type="PROSITE" id="PS50023">
    <property type="entry name" value="LIM_DOMAIN_2"/>
    <property type="match status" value="2"/>
</dbReference>
<gene>
    <name evidence="12" type="primary">Pxn_1</name>
    <name evidence="12" type="ORF">GTO96_0003779</name>
</gene>
<dbReference type="Proteomes" id="UP000886611">
    <property type="component" value="Unassembled WGS sequence"/>
</dbReference>
<evidence type="ECO:0000256" key="5">
    <source>
        <dbReference type="ARBA" id="ARBA00022737"/>
    </source>
</evidence>
<comment type="subcellular location">
    <subcellularLocation>
        <location evidence="1">Cell junction</location>
        <location evidence="1">Focal adhesion</location>
    </subcellularLocation>
    <subcellularLocation>
        <location evidence="2">Cytoplasm</location>
    </subcellularLocation>
</comment>
<organism evidence="12 13">
    <name type="scientific">Polypterus senegalus</name>
    <name type="common">Senegal bichir</name>
    <dbReference type="NCBI Taxonomy" id="55291"/>
    <lineage>
        <taxon>Eukaryota</taxon>
        <taxon>Metazoa</taxon>
        <taxon>Chordata</taxon>
        <taxon>Craniata</taxon>
        <taxon>Vertebrata</taxon>
        <taxon>Euteleostomi</taxon>
        <taxon>Actinopterygii</taxon>
        <taxon>Polypteriformes</taxon>
        <taxon>Polypteridae</taxon>
        <taxon>Polypterus</taxon>
    </lineage>
</organism>
<dbReference type="Pfam" id="PF00412">
    <property type="entry name" value="LIM"/>
    <property type="match status" value="3"/>
</dbReference>
<evidence type="ECO:0000256" key="10">
    <source>
        <dbReference type="SAM" id="MobiDB-lite"/>
    </source>
</evidence>
<dbReference type="FunFam" id="2.10.110.10:FF:000018">
    <property type="entry name" value="Paxillin isoform 1"/>
    <property type="match status" value="1"/>
</dbReference>
<evidence type="ECO:0000256" key="8">
    <source>
        <dbReference type="ARBA" id="ARBA00023038"/>
    </source>
</evidence>
<keyword evidence="4 9" id="KW-0479">Metal-binding</keyword>
<dbReference type="AlphaFoldDB" id="A0A8X8BR95"/>
<proteinExistence type="predicted"/>
<dbReference type="CDD" id="cd09339">
    <property type="entry name" value="LIM4_Paxillin_like"/>
    <property type="match status" value="1"/>
</dbReference>
<evidence type="ECO:0000256" key="6">
    <source>
        <dbReference type="ARBA" id="ARBA00022833"/>
    </source>
</evidence>
<feature type="non-terminal residue" evidence="12">
    <location>
        <position position="423"/>
    </location>
</feature>
<accession>A0A8X8BR95</accession>
<dbReference type="PANTHER" id="PTHR24216">
    <property type="entry name" value="PAXILLIN-RELATED"/>
    <property type="match status" value="1"/>
</dbReference>
<dbReference type="GO" id="GO:0046872">
    <property type="term" value="F:metal ion binding"/>
    <property type="evidence" value="ECO:0007669"/>
    <property type="project" value="UniProtKB-KW"/>
</dbReference>
<dbReference type="SMART" id="SM00132">
    <property type="entry name" value="LIM"/>
    <property type="match status" value="3"/>
</dbReference>
<name>A0A8X8BR95_POLSE</name>
<feature type="region of interest" description="Disordered" evidence="10">
    <location>
        <begin position="173"/>
        <end position="197"/>
    </location>
</feature>
<evidence type="ECO:0000256" key="3">
    <source>
        <dbReference type="ARBA" id="ARBA00022490"/>
    </source>
</evidence>
<evidence type="ECO:0000256" key="1">
    <source>
        <dbReference type="ARBA" id="ARBA00004246"/>
    </source>
</evidence>
<evidence type="ECO:0000256" key="9">
    <source>
        <dbReference type="PROSITE-ProRule" id="PRU00125"/>
    </source>
</evidence>
<evidence type="ECO:0000313" key="13">
    <source>
        <dbReference type="Proteomes" id="UP000886611"/>
    </source>
</evidence>
<feature type="non-terminal residue" evidence="12">
    <location>
        <position position="1"/>
    </location>
</feature>
<evidence type="ECO:0000259" key="11">
    <source>
        <dbReference type="PROSITE" id="PS50023"/>
    </source>
</evidence>
<keyword evidence="13" id="KW-1185">Reference proteome</keyword>
<keyword evidence="3" id="KW-0963">Cytoplasm</keyword>
<dbReference type="GO" id="GO:0005925">
    <property type="term" value="C:focal adhesion"/>
    <property type="evidence" value="ECO:0007669"/>
    <property type="project" value="UniProtKB-SubCell"/>
</dbReference>
<keyword evidence="6 9" id="KW-0862">Zinc</keyword>
<sequence length="423" mass="46702">MRCKQVVLLSDLTLNKSIFSEAVATVGVIFIQVYKDYDDRSLICDQAWGTNSSLSKRTSKNALLEELAKTTHHAAPEVTPDNSDQPVGTEQNAATDGGAAFTGQVQPVYTTRFPVKKEGDEDEEHVYSELPEPQPCLLSPNSASRELDDIMKGLLQLDLEIGESPESSCYSVISGKKQAKGEDSKPPKTTVHSSKTSQEIDDLLGDLSSGMEKMGVKTTVIGDCAACGKCITGKVVTALGVTWHAEHFVCAHCGVELCSRGFFERDGKAYCDTDYHNLFSPRCAYCSGPILQKVLAALNKTWHPEHFFCSECGRVFGDDDSIWAPYRLSVVSFLQDCMSPFLDGCFFELDGRPYCQIHYHARQGTLCGGCQAPILGRCVSAMGRKFHPEHFVCAFCLHQLRQGVFKENNEKPYCTKCHDKLFL</sequence>
<comment type="caution">
    <text evidence="12">The sequence shown here is derived from an EMBL/GenBank/DDBJ whole genome shotgun (WGS) entry which is preliminary data.</text>
</comment>
<dbReference type="Gene3D" id="2.10.110.10">
    <property type="entry name" value="Cysteine Rich Protein"/>
    <property type="match status" value="3"/>
</dbReference>
<protein>
    <submittedName>
        <fullName evidence="12">PAXI protein</fullName>
    </submittedName>
</protein>
<dbReference type="FunFam" id="2.10.110.10:FF:000008">
    <property type="entry name" value="Paxillin isoform 1"/>
    <property type="match status" value="1"/>
</dbReference>
<evidence type="ECO:0000256" key="7">
    <source>
        <dbReference type="ARBA" id="ARBA00022949"/>
    </source>
</evidence>
<dbReference type="GO" id="GO:0034446">
    <property type="term" value="P:substrate adhesion-dependent cell spreading"/>
    <property type="evidence" value="ECO:0007669"/>
    <property type="project" value="TreeGrafter"/>
</dbReference>
<dbReference type="GO" id="GO:0005737">
    <property type="term" value="C:cytoplasm"/>
    <property type="evidence" value="ECO:0007669"/>
    <property type="project" value="UniProtKB-SubCell"/>
</dbReference>
<reference evidence="12 13" key="1">
    <citation type="journal article" date="2021" name="Cell">
        <title>Tracing the genetic footprints of vertebrate landing in non-teleost ray-finned fishes.</title>
        <authorList>
            <person name="Bi X."/>
            <person name="Wang K."/>
            <person name="Yang L."/>
            <person name="Pan H."/>
            <person name="Jiang H."/>
            <person name="Wei Q."/>
            <person name="Fang M."/>
            <person name="Yu H."/>
            <person name="Zhu C."/>
            <person name="Cai Y."/>
            <person name="He Y."/>
            <person name="Gan X."/>
            <person name="Zeng H."/>
            <person name="Yu D."/>
            <person name="Zhu Y."/>
            <person name="Jiang H."/>
            <person name="Qiu Q."/>
            <person name="Yang H."/>
            <person name="Zhang Y.E."/>
            <person name="Wang W."/>
            <person name="Zhu M."/>
            <person name="He S."/>
            <person name="Zhang G."/>
        </authorList>
    </citation>
    <scope>NUCLEOTIDE SEQUENCE [LARGE SCALE GENOMIC DNA]</scope>
    <source>
        <strain evidence="12">Bchr_013</strain>
    </source>
</reference>
<keyword evidence="8 9" id="KW-0440">LIM domain</keyword>
<dbReference type="SUPFAM" id="SSF57716">
    <property type="entry name" value="Glucocorticoid receptor-like (DNA-binding domain)"/>
    <property type="match status" value="4"/>
</dbReference>
<feature type="compositionally biased region" description="Polar residues" evidence="10">
    <location>
        <begin position="80"/>
        <end position="92"/>
    </location>
</feature>
<evidence type="ECO:0000256" key="4">
    <source>
        <dbReference type="ARBA" id="ARBA00022723"/>
    </source>
</evidence>
<dbReference type="PANTHER" id="PTHR24216:SF11">
    <property type="entry name" value="PAXILLIN"/>
    <property type="match status" value="1"/>
</dbReference>
<dbReference type="GO" id="GO:0007179">
    <property type="term" value="P:transforming growth factor beta receptor signaling pathway"/>
    <property type="evidence" value="ECO:0007669"/>
    <property type="project" value="TreeGrafter"/>
</dbReference>
<dbReference type="GO" id="GO:0043542">
    <property type="term" value="P:endothelial cell migration"/>
    <property type="evidence" value="ECO:0007669"/>
    <property type="project" value="TreeGrafter"/>
</dbReference>
<evidence type="ECO:0000313" key="12">
    <source>
        <dbReference type="EMBL" id="KAG2463602.1"/>
    </source>
</evidence>
<keyword evidence="7" id="KW-0965">Cell junction</keyword>
<keyword evidence="5" id="KW-0677">Repeat</keyword>
<dbReference type="PROSITE" id="PS00478">
    <property type="entry name" value="LIM_DOMAIN_1"/>
    <property type="match status" value="2"/>
</dbReference>
<dbReference type="FunFam" id="2.10.110.10:FF:000009">
    <property type="entry name" value="Paxillin isoform 1"/>
    <property type="match status" value="1"/>
</dbReference>
<dbReference type="EMBL" id="JAATIS010003638">
    <property type="protein sequence ID" value="KAG2463602.1"/>
    <property type="molecule type" value="Genomic_DNA"/>
</dbReference>
<dbReference type="InterPro" id="IPR001781">
    <property type="entry name" value="Znf_LIM"/>
</dbReference>